<name>A0ABY3MUQ8_9GAMM</name>
<sequence length="153" mass="17712">MYSAKTFRSKVLLLTVFTCFLLILNGCGREDKTKINEVDNPENVAIAFFNALYNEKNVEKAASVCNPKLARLILHYRSPEAVGRHLFNMSYDNVEVRPDTDGVKVREQFKDNAIITIYLDGYYQENLIKEVKRLALVQKNGKWYIDKILKDPF</sequence>
<evidence type="ECO:0000313" key="2">
    <source>
        <dbReference type="Proteomes" id="UP000815846"/>
    </source>
</evidence>
<dbReference type="EMBL" id="PJAI02000016">
    <property type="protein sequence ID" value="TYK64951.1"/>
    <property type="molecule type" value="Genomic_DNA"/>
</dbReference>
<evidence type="ECO:0008006" key="3">
    <source>
        <dbReference type="Google" id="ProtNLM"/>
    </source>
</evidence>
<gene>
    <name evidence="1" type="ORF">CWS31_013030</name>
</gene>
<protein>
    <recommendedName>
        <fullName evidence="3">DUF4878 domain-containing protein</fullName>
    </recommendedName>
</protein>
<dbReference type="Proteomes" id="UP000815846">
    <property type="component" value="Unassembled WGS sequence"/>
</dbReference>
<accession>A0ABY3MUQ8</accession>
<proteinExistence type="predicted"/>
<organism evidence="1 2">
    <name type="scientific">Colwellia echini</name>
    <dbReference type="NCBI Taxonomy" id="1982103"/>
    <lineage>
        <taxon>Bacteria</taxon>
        <taxon>Pseudomonadati</taxon>
        <taxon>Pseudomonadota</taxon>
        <taxon>Gammaproteobacteria</taxon>
        <taxon>Alteromonadales</taxon>
        <taxon>Colwelliaceae</taxon>
        <taxon>Colwellia</taxon>
    </lineage>
</organism>
<reference evidence="1 2" key="1">
    <citation type="submission" date="2019-08" db="EMBL/GenBank/DDBJ databases">
        <title>Microbe sample from Colwellia echini.</title>
        <authorList>
            <person name="Christiansen L."/>
            <person name="Pathiraja D."/>
            <person name="Schultz-Johansen M."/>
            <person name="Choi I.-G."/>
            <person name="Stougaard P."/>
        </authorList>
    </citation>
    <scope>NUCLEOTIDE SEQUENCE [LARGE SCALE GENOMIC DNA]</scope>
    <source>
        <strain evidence="1 2">A3</strain>
    </source>
</reference>
<keyword evidence="2" id="KW-1185">Reference proteome</keyword>
<comment type="caution">
    <text evidence="1">The sequence shown here is derived from an EMBL/GenBank/DDBJ whole genome shotgun (WGS) entry which is preliminary data.</text>
</comment>
<evidence type="ECO:0000313" key="1">
    <source>
        <dbReference type="EMBL" id="TYK64951.1"/>
    </source>
</evidence>